<name>A0A067F0B1_CITSI</name>
<accession>A0A067F0B1</accession>
<sequence length="14" mass="1464">MNAIGISISDDDGR</sequence>
<dbReference type="EMBL" id="KK784970">
    <property type="protein sequence ID" value="KDO56631.1"/>
    <property type="molecule type" value="Genomic_DNA"/>
</dbReference>
<keyword evidence="2" id="KW-1185">Reference proteome</keyword>
<proteinExistence type="predicted"/>
<evidence type="ECO:0000313" key="2">
    <source>
        <dbReference type="Proteomes" id="UP000027120"/>
    </source>
</evidence>
<gene>
    <name evidence="1" type="ORF">CISIN_1g0373432mg</name>
</gene>
<protein>
    <submittedName>
        <fullName evidence="1">Uncharacterized protein</fullName>
    </submittedName>
</protein>
<dbReference type="Proteomes" id="UP000027120">
    <property type="component" value="Unassembled WGS sequence"/>
</dbReference>
<evidence type="ECO:0000313" key="1">
    <source>
        <dbReference type="EMBL" id="KDO56631.1"/>
    </source>
</evidence>
<organism evidence="1 2">
    <name type="scientific">Citrus sinensis</name>
    <name type="common">Sweet orange</name>
    <name type="synonym">Citrus aurantium var. sinensis</name>
    <dbReference type="NCBI Taxonomy" id="2711"/>
    <lineage>
        <taxon>Eukaryota</taxon>
        <taxon>Viridiplantae</taxon>
        <taxon>Streptophyta</taxon>
        <taxon>Embryophyta</taxon>
        <taxon>Tracheophyta</taxon>
        <taxon>Spermatophyta</taxon>
        <taxon>Magnoliopsida</taxon>
        <taxon>eudicotyledons</taxon>
        <taxon>Gunneridae</taxon>
        <taxon>Pentapetalae</taxon>
        <taxon>rosids</taxon>
        <taxon>malvids</taxon>
        <taxon>Sapindales</taxon>
        <taxon>Rutaceae</taxon>
        <taxon>Aurantioideae</taxon>
        <taxon>Citrus</taxon>
    </lineage>
</organism>
<feature type="non-terminal residue" evidence="1">
    <location>
        <position position="14"/>
    </location>
</feature>
<reference evidence="1 2" key="1">
    <citation type="submission" date="2014-04" db="EMBL/GenBank/DDBJ databases">
        <authorList>
            <consortium name="International Citrus Genome Consortium"/>
            <person name="Gmitter F."/>
            <person name="Chen C."/>
            <person name="Farmerie W."/>
            <person name="Harkins T."/>
            <person name="Desany B."/>
            <person name="Mohiuddin M."/>
            <person name="Kodira C."/>
            <person name="Borodovsky M."/>
            <person name="Lomsadze A."/>
            <person name="Burns P."/>
            <person name="Jenkins J."/>
            <person name="Prochnik S."/>
            <person name="Shu S."/>
            <person name="Chapman J."/>
            <person name="Pitluck S."/>
            <person name="Schmutz J."/>
            <person name="Rokhsar D."/>
        </authorList>
    </citation>
    <scope>NUCLEOTIDE SEQUENCE</scope>
</reference>